<dbReference type="EMBL" id="BTRK01000001">
    <property type="protein sequence ID" value="GMR31331.1"/>
    <property type="molecule type" value="Genomic_DNA"/>
</dbReference>
<keyword evidence="1" id="KW-0862">Zinc</keyword>
<comment type="caution">
    <text evidence="4">The sequence shown here is derived from an EMBL/GenBank/DDBJ whole genome shotgun (WGS) entry which is preliminary data.</text>
</comment>
<reference evidence="5" key="1">
    <citation type="submission" date="2022-10" db="EMBL/GenBank/DDBJ databases">
        <title>Genome assembly of Pristionchus species.</title>
        <authorList>
            <person name="Yoshida K."/>
            <person name="Sommer R.J."/>
        </authorList>
    </citation>
    <scope>NUCLEOTIDE SEQUENCE [LARGE SCALE GENOMIC DNA]</scope>
    <source>
        <strain evidence="5">RS5460</strain>
    </source>
</reference>
<dbReference type="AlphaFoldDB" id="A0AAN4Z2F7"/>
<feature type="compositionally biased region" description="Polar residues" evidence="2">
    <location>
        <begin position="9"/>
        <end position="19"/>
    </location>
</feature>
<evidence type="ECO:0000256" key="1">
    <source>
        <dbReference type="PROSITE-ProRule" id="PRU00042"/>
    </source>
</evidence>
<organism evidence="4 5">
    <name type="scientific">Pristionchus mayeri</name>
    <dbReference type="NCBI Taxonomy" id="1317129"/>
    <lineage>
        <taxon>Eukaryota</taxon>
        <taxon>Metazoa</taxon>
        <taxon>Ecdysozoa</taxon>
        <taxon>Nematoda</taxon>
        <taxon>Chromadorea</taxon>
        <taxon>Rhabditida</taxon>
        <taxon>Rhabditina</taxon>
        <taxon>Diplogasteromorpha</taxon>
        <taxon>Diplogasteroidea</taxon>
        <taxon>Neodiplogasteridae</taxon>
        <taxon>Pristionchus</taxon>
    </lineage>
</organism>
<accession>A0AAN4Z2F7</accession>
<feature type="non-terminal residue" evidence="4">
    <location>
        <position position="1"/>
    </location>
</feature>
<dbReference type="InterPro" id="IPR036236">
    <property type="entry name" value="Znf_C2H2_sf"/>
</dbReference>
<feature type="domain" description="C2H2-type" evidence="3">
    <location>
        <begin position="54"/>
        <end position="79"/>
    </location>
</feature>
<evidence type="ECO:0000313" key="4">
    <source>
        <dbReference type="EMBL" id="GMR31331.1"/>
    </source>
</evidence>
<evidence type="ECO:0000256" key="2">
    <source>
        <dbReference type="SAM" id="MobiDB-lite"/>
    </source>
</evidence>
<gene>
    <name evidence="4" type="ORF">PMAYCL1PPCAC_01526</name>
</gene>
<dbReference type="Proteomes" id="UP001328107">
    <property type="component" value="Unassembled WGS sequence"/>
</dbReference>
<keyword evidence="5" id="KW-1185">Reference proteome</keyword>
<dbReference type="GO" id="GO:0008270">
    <property type="term" value="F:zinc ion binding"/>
    <property type="evidence" value="ECO:0007669"/>
    <property type="project" value="UniProtKB-KW"/>
</dbReference>
<dbReference type="PROSITE" id="PS00028">
    <property type="entry name" value="ZINC_FINGER_C2H2_1"/>
    <property type="match status" value="1"/>
</dbReference>
<sequence length="79" mass="8485">AVPFFEESPSLSLAQSTSEKGVPAKRKKLSPSTGYSRPFDKPNSMESEAEAQQFVCSECGKICSSGAGLSKHFTIHFGQ</sequence>
<protein>
    <recommendedName>
        <fullName evidence="3">C2H2-type domain-containing protein</fullName>
    </recommendedName>
</protein>
<feature type="region of interest" description="Disordered" evidence="2">
    <location>
        <begin position="1"/>
        <end position="47"/>
    </location>
</feature>
<dbReference type="PROSITE" id="PS50157">
    <property type="entry name" value="ZINC_FINGER_C2H2_2"/>
    <property type="match status" value="1"/>
</dbReference>
<dbReference type="SUPFAM" id="SSF57667">
    <property type="entry name" value="beta-beta-alpha zinc fingers"/>
    <property type="match status" value="1"/>
</dbReference>
<evidence type="ECO:0000259" key="3">
    <source>
        <dbReference type="PROSITE" id="PS50157"/>
    </source>
</evidence>
<keyword evidence="1" id="KW-0863">Zinc-finger</keyword>
<name>A0AAN4Z2F7_9BILA</name>
<feature type="non-terminal residue" evidence="4">
    <location>
        <position position="79"/>
    </location>
</feature>
<evidence type="ECO:0000313" key="5">
    <source>
        <dbReference type="Proteomes" id="UP001328107"/>
    </source>
</evidence>
<dbReference type="InterPro" id="IPR013087">
    <property type="entry name" value="Znf_C2H2_type"/>
</dbReference>
<proteinExistence type="predicted"/>
<keyword evidence="1" id="KW-0479">Metal-binding</keyword>